<evidence type="ECO:0000313" key="1">
    <source>
        <dbReference type="EMBL" id="KUM49548.1"/>
    </source>
</evidence>
<organism evidence="1">
    <name type="scientific">Picea glauca</name>
    <name type="common">White spruce</name>
    <name type="synonym">Pinus glauca</name>
    <dbReference type="NCBI Taxonomy" id="3330"/>
    <lineage>
        <taxon>Eukaryota</taxon>
        <taxon>Viridiplantae</taxon>
        <taxon>Streptophyta</taxon>
        <taxon>Embryophyta</taxon>
        <taxon>Tracheophyta</taxon>
        <taxon>Spermatophyta</taxon>
        <taxon>Pinopsida</taxon>
        <taxon>Pinidae</taxon>
        <taxon>Conifers I</taxon>
        <taxon>Pinales</taxon>
        <taxon>Pinaceae</taxon>
        <taxon>Picea</taxon>
    </lineage>
</organism>
<sequence>MSRMDGAILLRRFHYSGTRSGLVRSGQGSRYRSYQVR</sequence>
<reference evidence="1" key="1">
    <citation type="journal article" date="2015" name="Genome Biol. Evol.">
        <title>Organellar Genomes of White Spruce (Picea glauca): Assembly and Annotation.</title>
        <authorList>
            <person name="Jackman S.D."/>
            <person name="Warren R.L."/>
            <person name="Gibb E.A."/>
            <person name="Vandervalk B.P."/>
            <person name="Mohamadi H."/>
            <person name="Chu J."/>
            <person name="Raymond A."/>
            <person name="Pleasance S."/>
            <person name="Coope R."/>
            <person name="Wildung M.R."/>
            <person name="Ritland C.E."/>
            <person name="Bousquet J."/>
            <person name="Jones S.J."/>
            <person name="Bohlmann J."/>
            <person name="Birol I."/>
        </authorList>
    </citation>
    <scope>NUCLEOTIDE SEQUENCE [LARGE SCALE GENOMIC DNA]</scope>
    <source>
        <tissue evidence="1">Flushing bud</tissue>
    </source>
</reference>
<gene>
    <name evidence="1" type="ORF">ABT39_MTgene2773</name>
</gene>
<protein>
    <submittedName>
        <fullName evidence="1">Uncharacterized protein</fullName>
    </submittedName>
</protein>
<dbReference type="EMBL" id="LKAM01000002">
    <property type="protein sequence ID" value="KUM49548.1"/>
    <property type="molecule type" value="Genomic_DNA"/>
</dbReference>
<comment type="caution">
    <text evidence="1">The sequence shown here is derived from an EMBL/GenBank/DDBJ whole genome shotgun (WGS) entry which is preliminary data.</text>
</comment>
<name>A0A117NI84_PICGL</name>
<accession>A0A117NI84</accession>
<proteinExistence type="predicted"/>
<keyword evidence="1" id="KW-0496">Mitochondrion</keyword>
<dbReference type="AlphaFoldDB" id="A0A117NI84"/>
<geneLocation type="mitochondrion" evidence="1"/>